<dbReference type="GO" id="GO:0008483">
    <property type="term" value="F:transaminase activity"/>
    <property type="evidence" value="ECO:0007669"/>
    <property type="project" value="UniProtKB-KW"/>
</dbReference>
<dbReference type="InterPro" id="IPR015421">
    <property type="entry name" value="PyrdxlP-dep_Trfase_major"/>
</dbReference>
<evidence type="ECO:0000313" key="7">
    <source>
        <dbReference type="EMBL" id="MBC5997223.1"/>
    </source>
</evidence>
<gene>
    <name evidence="7" type="ORF">H8923_10650</name>
</gene>
<dbReference type="Proteomes" id="UP000609849">
    <property type="component" value="Unassembled WGS sequence"/>
</dbReference>
<dbReference type="InterPro" id="IPR015424">
    <property type="entry name" value="PyrdxlP-dep_Trfase"/>
</dbReference>
<comment type="similarity">
    <text evidence="5">Belongs to the class-II pyridoxal-phosphate-dependent aminotransferase family. MalY/PatB cystathionine beta-lyase subfamily.</text>
</comment>
<dbReference type="NCBIfam" id="TIGR04350">
    <property type="entry name" value="C_S_lyase_PatB"/>
    <property type="match status" value="1"/>
</dbReference>
<keyword evidence="3" id="KW-0663">Pyridoxal phosphate</keyword>
<sequence>MKYNFDKVINRKESHCRKWSNKVLKDKFDLDETAIPMDLADIDFECSPAIKDAILKRASVGDYSYTFVEDEFYEAVINWNKRRFNIDIDKEWIKLTFGTVSTLHYIVQAYTKEGEGVLINTPAYDPFAEAVENNNRQLYCSPLKLMNNRYYLDFDDIEAQMKDSNIKVYIFCSPQNPSGRIWTKDELYKLSELCLKYNVLLVSDEIHRDVVFKGHEFISLWNAHPDIHSNSLVCVSPNKGFNLGGLKTSYVLAKNKKVRETLLEQLKRNSITSPNVFAIPAITAAYNDSEEWLDEMTKYVEGNFEIVYDFFERNIPNAKVMKSDSSFLAWIDVRELFEDEEEANEFFKTAKVTMVVGSYFVKDGEGFIRLNIGCPRATLNEALKRIKDTYKKLYHNKFSVSMNIN</sequence>
<dbReference type="InterPro" id="IPR004839">
    <property type="entry name" value="Aminotransferase_I/II_large"/>
</dbReference>
<dbReference type="Gene3D" id="3.40.640.10">
    <property type="entry name" value="Type I PLP-dependent aspartate aminotransferase-like (Major domain)"/>
    <property type="match status" value="1"/>
</dbReference>
<dbReference type="EMBL" id="JACRWE010000004">
    <property type="protein sequence ID" value="MBC5997223.1"/>
    <property type="molecule type" value="Genomic_DNA"/>
</dbReference>
<dbReference type="Gene3D" id="3.90.1150.10">
    <property type="entry name" value="Aspartate Aminotransferase, domain 1"/>
    <property type="match status" value="1"/>
</dbReference>
<evidence type="ECO:0000256" key="5">
    <source>
        <dbReference type="ARBA" id="ARBA00037974"/>
    </source>
</evidence>
<name>A0ABR7JR46_9FIRM</name>
<organism evidence="7 8">
    <name type="scientific">Romboutsia faecis</name>
    <dbReference type="NCBI Taxonomy" id="2764597"/>
    <lineage>
        <taxon>Bacteria</taxon>
        <taxon>Bacillati</taxon>
        <taxon>Bacillota</taxon>
        <taxon>Clostridia</taxon>
        <taxon>Peptostreptococcales</taxon>
        <taxon>Peptostreptococcaceae</taxon>
        <taxon>Romboutsia</taxon>
    </lineage>
</organism>
<keyword evidence="7" id="KW-0032">Aminotransferase</keyword>
<dbReference type="RefSeq" id="WP_153924703.1">
    <property type="nucleotide sequence ID" value="NZ_JACRWE010000004.1"/>
</dbReference>
<protein>
    <recommendedName>
        <fullName evidence="2">cysteine-S-conjugate beta-lyase</fullName>
        <ecNumber evidence="2">4.4.1.13</ecNumber>
    </recommendedName>
</protein>
<evidence type="ECO:0000256" key="2">
    <source>
        <dbReference type="ARBA" id="ARBA00012224"/>
    </source>
</evidence>
<dbReference type="CDD" id="cd00609">
    <property type="entry name" value="AAT_like"/>
    <property type="match status" value="1"/>
</dbReference>
<feature type="domain" description="Aminotransferase class I/classII large" evidence="6">
    <location>
        <begin position="46"/>
        <end position="386"/>
    </location>
</feature>
<proteinExistence type="inferred from homology"/>
<dbReference type="Pfam" id="PF00155">
    <property type="entry name" value="Aminotran_1_2"/>
    <property type="match status" value="1"/>
</dbReference>
<comment type="caution">
    <text evidence="7">The sequence shown here is derived from an EMBL/GenBank/DDBJ whole genome shotgun (WGS) entry which is preliminary data.</text>
</comment>
<evidence type="ECO:0000256" key="4">
    <source>
        <dbReference type="ARBA" id="ARBA00023239"/>
    </source>
</evidence>
<keyword evidence="8" id="KW-1185">Reference proteome</keyword>
<accession>A0ABR7JR46</accession>
<evidence type="ECO:0000256" key="1">
    <source>
        <dbReference type="ARBA" id="ARBA00001933"/>
    </source>
</evidence>
<keyword evidence="4" id="KW-0456">Lyase</keyword>
<reference evidence="7 8" key="1">
    <citation type="submission" date="2020-08" db="EMBL/GenBank/DDBJ databases">
        <authorList>
            <person name="Liu C."/>
            <person name="Sun Q."/>
        </authorList>
    </citation>
    <scope>NUCLEOTIDE SEQUENCE [LARGE SCALE GENOMIC DNA]</scope>
    <source>
        <strain evidence="7 8">NSJ-18</strain>
    </source>
</reference>
<comment type="cofactor">
    <cofactor evidence="1">
        <name>pyridoxal 5'-phosphate</name>
        <dbReference type="ChEBI" id="CHEBI:597326"/>
    </cofactor>
</comment>
<dbReference type="EC" id="4.4.1.13" evidence="2"/>
<dbReference type="PANTHER" id="PTHR43525:SF1">
    <property type="entry name" value="PROTEIN MALY"/>
    <property type="match status" value="1"/>
</dbReference>
<dbReference type="SUPFAM" id="SSF53383">
    <property type="entry name" value="PLP-dependent transferases"/>
    <property type="match status" value="1"/>
</dbReference>
<dbReference type="InterPro" id="IPR015422">
    <property type="entry name" value="PyrdxlP-dep_Trfase_small"/>
</dbReference>
<keyword evidence="7" id="KW-0808">Transferase</keyword>
<dbReference type="InterPro" id="IPR051798">
    <property type="entry name" value="Class-II_PLP-Dep_Aminotrans"/>
</dbReference>
<dbReference type="InterPro" id="IPR027619">
    <property type="entry name" value="C-S_lyase_PatB-like"/>
</dbReference>
<dbReference type="PANTHER" id="PTHR43525">
    <property type="entry name" value="PROTEIN MALY"/>
    <property type="match status" value="1"/>
</dbReference>
<evidence type="ECO:0000259" key="6">
    <source>
        <dbReference type="Pfam" id="PF00155"/>
    </source>
</evidence>
<evidence type="ECO:0000256" key="3">
    <source>
        <dbReference type="ARBA" id="ARBA00022898"/>
    </source>
</evidence>
<evidence type="ECO:0000313" key="8">
    <source>
        <dbReference type="Proteomes" id="UP000609849"/>
    </source>
</evidence>